<evidence type="ECO:0000256" key="1">
    <source>
        <dbReference type="SAM" id="Phobius"/>
    </source>
</evidence>
<dbReference type="EMBL" id="CP072133">
    <property type="protein sequence ID" value="QTH70977.1"/>
    <property type="molecule type" value="Genomic_DNA"/>
</dbReference>
<dbReference type="InterPro" id="IPR001036">
    <property type="entry name" value="Acrflvin-R"/>
</dbReference>
<dbReference type="Gene3D" id="3.30.70.1320">
    <property type="entry name" value="Multidrug efflux transporter AcrB pore domain like"/>
    <property type="match status" value="1"/>
</dbReference>
<feature type="transmembrane region" description="Helical" evidence="1">
    <location>
        <begin position="326"/>
        <end position="347"/>
    </location>
</feature>
<keyword evidence="1" id="KW-0472">Membrane</keyword>
<feature type="transmembrane region" description="Helical" evidence="1">
    <location>
        <begin position="891"/>
        <end position="911"/>
    </location>
</feature>
<feature type="transmembrane region" description="Helical" evidence="1">
    <location>
        <begin position="425"/>
        <end position="446"/>
    </location>
</feature>
<dbReference type="SUPFAM" id="SSF82693">
    <property type="entry name" value="Multidrug efflux transporter AcrB pore domain, PN1, PN2, PC1 and PC2 subdomains"/>
    <property type="match status" value="2"/>
</dbReference>
<reference evidence="2" key="1">
    <citation type="submission" date="2021-03" db="EMBL/GenBank/DDBJ databases">
        <title>Complete Genome of Pseudoalteromonas xiamenensis STKMTI.2, a new potential marine bacterium producing anti-Vibrio compounds.</title>
        <authorList>
            <person name="Handayani D.P."/>
            <person name="Isnansetyo A."/>
            <person name="Istiqomah I."/>
            <person name="Jumina J."/>
        </authorList>
    </citation>
    <scope>NUCLEOTIDE SEQUENCE</scope>
    <source>
        <strain evidence="2">STKMTI.2</strain>
    </source>
</reference>
<dbReference type="Gene3D" id="3.30.2090.10">
    <property type="entry name" value="Multidrug efflux transporter AcrB TolC docking domain, DN and DC subdomains"/>
    <property type="match status" value="2"/>
</dbReference>
<keyword evidence="3" id="KW-1185">Reference proteome</keyword>
<dbReference type="Gene3D" id="3.30.70.1440">
    <property type="entry name" value="Multidrug efflux transporter AcrB pore domain"/>
    <property type="match status" value="1"/>
</dbReference>
<organism evidence="2 3">
    <name type="scientific">Pseudoalteromonas xiamenensis</name>
    <dbReference type="NCBI Taxonomy" id="882626"/>
    <lineage>
        <taxon>Bacteria</taxon>
        <taxon>Pseudomonadati</taxon>
        <taxon>Pseudomonadota</taxon>
        <taxon>Gammaproteobacteria</taxon>
        <taxon>Alteromonadales</taxon>
        <taxon>Pseudoalteromonadaceae</taxon>
        <taxon>Pseudoalteromonas</taxon>
    </lineage>
</organism>
<dbReference type="PANTHER" id="PTHR32063">
    <property type="match status" value="1"/>
</dbReference>
<feature type="transmembrane region" description="Helical" evidence="1">
    <location>
        <begin position="994"/>
        <end position="1019"/>
    </location>
</feature>
<dbReference type="AlphaFoldDB" id="A0A975HKJ0"/>
<dbReference type="PANTHER" id="PTHR32063:SF33">
    <property type="entry name" value="RND SUPERFAMILY EFFLUX PUMP PERMEASE COMPONENT"/>
    <property type="match status" value="1"/>
</dbReference>
<feature type="transmembrane region" description="Helical" evidence="1">
    <location>
        <begin position="867"/>
        <end position="884"/>
    </location>
</feature>
<dbReference type="Gene3D" id="1.20.1640.10">
    <property type="entry name" value="Multidrug efflux transporter AcrB transmembrane domain"/>
    <property type="match status" value="2"/>
</dbReference>
<feature type="transmembrane region" description="Helical" evidence="1">
    <location>
        <begin position="354"/>
        <end position="374"/>
    </location>
</feature>
<keyword evidence="1" id="KW-1133">Transmembrane helix</keyword>
<dbReference type="Gene3D" id="3.30.70.1430">
    <property type="entry name" value="Multidrug efflux transporter AcrB pore domain"/>
    <property type="match status" value="2"/>
</dbReference>
<dbReference type="SUPFAM" id="SSF82866">
    <property type="entry name" value="Multidrug efflux transporter AcrB transmembrane domain"/>
    <property type="match status" value="2"/>
</dbReference>
<dbReference type="RefSeq" id="WP_208842619.1">
    <property type="nucleotide sequence ID" value="NZ_CP072133.1"/>
</dbReference>
<keyword evidence="1" id="KW-0812">Transmembrane</keyword>
<dbReference type="Proteomes" id="UP000664904">
    <property type="component" value="Chromosome"/>
</dbReference>
<dbReference type="SUPFAM" id="SSF82714">
    <property type="entry name" value="Multidrug efflux transporter AcrB TolC docking domain, DN and DC subdomains"/>
    <property type="match status" value="2"/>
</dbReference>
<dbReference type="PRINTS" id="PR00702">
    <property type="entry name" value="ACRIFLAVINRP"/>
</dbReference>
<dbReference type="GO" id="GO:0005886">
    <property type="term" value="C:plasma membrane"/>
    <property type="evidence" value="ECO:0007669"/>
    <property type="project" value="TreeGrafter"/>
</dbReference>
<sequence>MIAWFARNHVAANLLMLSLLFVGLMSLFKDIPLEVFPDTVSDKISVSVSLRGATPEDVERGVTIRIEEAVADLEGIERITSRSTEGSASVTIETQSGYDPRELLADVKSRVDAISTLPIDAERPRIALAQRNREVINLALSGPLQERELRTLVEHLRDDLLREGGITQVSLQGVRNYEIAINVSQDTLRQYDLSLAKISTLISNSSQDISAGNVKTQSGEILLRSKGQAYQKEEFAQIIVKTAEDGSLVRLGDIATIADNFEETPLLTRFNGEPAALIQVYRVGEQSAIDVADAAKAFAIKKQATLPEGVKLTYWDDDSEVVKKRLATLTSNAIQGGILVLALLTLFLRPAIAFWVFIGIPISFTGAFLAMAYFNISLNLVSLFGFILVLGIVVDDAIVTGENVFRHMQQGKSGLDAAIHGTQEVATPVTFGVLTTVVAFIPMLMIEGQRGAMFAQIAVVVIPVLLFSLVESKFVLPAHLKYLKQKNGDSVSGFCRWQQKFANGFEQSILKYYQPILRWCLNNKTSTLLGFSGIFIVIVAMIMSGWMRFVFFPRIESETARVNLTMPTGTPFEVTDGHIDRMVKAALELKDKYTDPETGQSVILNVLSSSGSSGSSNSSSTGRVRFEIQSPEVRVMDVSSVQLVNEWRQLIGPVAGAEMLTFRAEFGRISDPIDVQLTGNNLDELSLVAEKIKEKLNHFEGVFDIADSLSDGKQEVQIDLNDVGLALGLNRADVLRQVRNAFYGSQVQRIQRGRDDVRVMVRLPTDERVSLAQLGAFLISTPTGKQVPLGQVATFKAGQSPASIYRIDRYRTLNVTADIDKQSVNMTALQADLNQFLADLTAQYPGVGYTLEGEAKEQRQSVGSLEIGLLFTLFAIYALLAIPFKSYGQPLVVMSVIPFGAIGAIAGHLIMGMDLTMMSLLGILALIGVVVNDSLVLVDFINIARKNGTPIKEALLTAGVSRFRPVMLTSLTTFIGLMPLLFERSTQAQFLIPMAVSLGFGILFATFITLILVPINYYVMANGKAYLLGKSAPE</sequence>
<dbReference type="InterPro" id="IPR027463">
    <property type="entry name" value="AcrB_DN_DC_subdom"/>
</dbReference>
<evidence type="ECO:0000313" key="2">
    <source>
        <dbReference type="EMBL" id="QTH70977.1"/>
    </source>
</evidence>
<dbReference type="GO" id="GO:0042910">
    <property type="term" value="F:xenobiotic transmembrane transporter activity"/>
    <property type="evidence" value="ECO:0007669"/>
    <property type="project" value="TreeGrafter"/>
</dbReference>
<evidence type="ECO:0000313" key="3">
    <source>
        <dbReference type="Proteomes" id="UP000664904"/>
    </source>
</evidence>
<dbReference type="KEGG" id="pxi:J5O05_14010"/>
<feature type="transmembrane region" description="Helical" evidence="1">
    <location>
        <begin position="528"/>
        <end position="551"/>
    </location>
</feature>
<protein>
    <submittedName>
        <fullName evidence="2">Efflux RND transporter permease subunit</fullName>
    </submittedName>
</protein>
<dbReference type="Pfam" id="PF00873">
    <property type="entry name" value="ACR_tran"/>
    <property type="match status" value="1"/>
</dbReference>
<feature type="transmembrane region" description="Helical" evidence="1">
    <location>
        <begin position="963"/>
        <end position="982"/>
    </location>
</feature>
<feature type="transmembrane region" description="Helical" evidence="1">
    <location>
        <begin position="452"/>
        <end position="476"/>
    </location>
</feature>
<feature type="transmembrane region" description="Helical" evidence="1">
    <location>
        <begin position="917"/>
        <end position="942"/>
    </location>
</feature>
<gene>
    <name evidence="2" type="ORF">J5O05_14010</name>
</gene>
<accession>A0A975HKJ0</accession>
<name>A0A975HKJ0_9GAMM</name>
<feature type="transmembrane region" description="Helical" evidence="1">
    <location>
        <begin position="380"/>
        <end position="405"/>
    </location>
</feature>
<proteinExistence type="predicted"/>